<sequence length="131" mass="14212">MSAKPCESKDCGASKSPGLCRCQHQHGSSVATFAHEATAKATAPVITKPPLDKSREKIQIEKKTKLELVKQVEGEEEGDLSSEPVTPHSCPSEYSLSSLNNELSILEVVRAFNSAEGKRKSSRPPSKTRHL</sequence>
<feature type="region of interest" description="Disordered" evidence="1">
    <location>
        <begin position="69"/>
        <end position="93"/>
    </location>
</feature>
<evidence type="ECO:0000313" key="2">
    <source>
        <dbReference type="EMBL" id="CAD6190681.1"/>
    </source>
</evidence>
<organism evidence="2 3">
    <name type="scientific">Caenorhabditis auriculariae</name>
    <dbReference type="NCBI Taxonomy" id="2777116"/>
    <lineage>
        <taxon>Eukaryota</taxon>
        <taxon>Metazoa</taxon>
        <taxon>Ecdysozoa</taxon>
        <taxon>Nematoda</taxon>
        <taxon>Chromadorea</taxon>
        <taxon>Rhabditida</taxon>
        <taxon>Rhabditina</taxon>
        <taxon>Rhabditomorpha</taxon>
        <taxon>Rhabditoidea</taxon>
        <taxon>Rhabditidae</taxon>
        <taxon>Peloderinae</taxon>
        <taxon>Caenorhabditis</taxon>
    </lineage>
</organism>
<accession>A0A8S1H5N7</accession>
<dbReference type="Proteomes" id="UP000835052">
    <property type="component" value="Unassembled WGS sequence"/>
</dbReference>
<keyword evidence="3" id="KW-1185">Reference proteome</keyword>
<reference evidence="2" key="1">
    <citation type="submission" date="2020-10" db="EMBL/GenBank/DDBJ databases">
        <authorList>
            <person name="Kikuchi T."/>
        </authorList>
    </citation>
    <scope>NUCLEOTIDE SEQUENCE</scope>
    <source>
        <strain evidence="2">NKZ352</strain>
    </source>
</reference>
<dbReference type="AlphaFoldDB" id="A0A8S1H5N7"/>
<name>A0A8S1H5N7_9PELO</name>
<gene>
    <name evidence="2" type="ORF">CAUJ_LOCUS6600</name>
</gene>
<evidence type="ECO:0000313" key="3">
    <source>
        <dbReference type="Proteomes" id="UP000835052"/>
    </source>
</evidence>
<proteinExistence type="predicted"/>
<evidence type="ECO:0000256" key="1">
    <source>
        <dbReference type="SAM" id="MobiDB-lite"/>
    </source>
</evidence>
<dbReference type="EMBL" id="CAJGYM010000017">
    <property type="protein sequence ID" value="CAD6190681.1"/>
    <property type="molecule type" value="Genomic_DNA"/>
</dbReference>
<protein>
    <submittedName>
        <fullName evidence="2">Uncharacterized protein</fullName>
    </submittedName>
</protein>
<comment type="caution">
    <text evidence="2">The sequence shown here is derived from an EMBL/GenBank/DDBJ whole genome shotgun (WGS) entry which is preliminary data.</text>
</comment>